<keyword evidence="6" id="KW-1185">Reference proteome</keyword>
<organism evidence="5 6">
    <name type="scientific">Actinacidiphila guanduensis</name>
    <dbReference type="NCBI Taxonomy" id="310781"/>
    <lineage>
        <taxon>Bacteria</taxon>
        <taxon>Bacillati</taxon>
        <taxon>Actinomycetota</taxon>
        <taxon>Actinomycetes</taxon>
        <taxon>Kitasatosporales</taxon>
        <taxon>Streptomycetaceae</taxon>
        <taxon>Actinacidiphila</taxon>
    </lineage>
</organism>
<protein>
    <recommendedName>
        <fullName evidence="7">Peptidoglycan-binding protein</fullName>
    </recommendedName>
</protein>
<evidence type="ECO:0008006" key="7">
    <source>
        <dbReference type="Google" id="ProtNLM"/>
    </source>
</evidence>
<reference evidence="5 6" key="1">
    <citation type="submission" date="2016-10" db="EMBL/GenBank/DDBJ databases">
        <authorList>
            <person name="de Groot N.N."/>
        </authorList>
    </citation>
    <scope>NUCLEOTIDE SEQUENCE [LARGE SCALE GENOMIC DNA]</scope>
    <source>
        <strain evidence="5 6">CGMCC 4.2022</strain>
    </source>
</reference>
<dbReference type="PANTHER" id="PTHR32347">
    <property type="entry name" value="EFFLUX SYSTEM COMPONENT YKNX-RELATED"/>
    <property type="match status" value="1"/>
</dbReference>
<evidence type="ECO:0000256" key="2">
    <source>
        <dbReference type="ARBA" id="ARBA00023054"/>
    </source>
</evidence>
<keyword evidence="4" id="KW-0472">Membrane</keyword>
<dbReference type="PANTHER" id="PTHR32347:SF23">
    <property type="entry name" value="BLL5650 PROTEIN"/>
    <property type="match status" value="1"/>
</dbReference>
<dbReference type="InterPro" id="IPR050465">
    <property type="entry name" value="UPF0194_transport"/>
</dbReference>
<keyword evidence="2" id="KW-0175">Coiled coil</keyword>
<gene>
    <name evidence="5" type="ORF">SAMN05216259_117114</name>
</gene>
<name>A0A1H0Q2Z2_9ACTN</name>
<feature type="compositionally biased region" description="Basic residues" evidence="3">
    <location>
        <begin position="1"/>
        <end position="11"/>
    </location>
</feature>
<feature type="region of interest" description="Disordered" evidence="3">
    <location>
        <begin position="1"/>
        <end position="34"/>
    </location>
</feature>
<dbReference type="EMBL" id="FNIE01000017">
    <property type="protein sequence ID" value="SDP11724.1"/>
    <property type="molecule type" value="Genomic_DNA"/>
</dbReference>
<evidence type="ECO:0000313" key="5">
    <source>
        <dbReference type="EMBL" id="SDP11724.1"/>
    </source>
</evidence>
<proteinExistence type="predicted"/>
<sequence>MDRTSPRHGPRHVPPAETGHAGTDAATPRRSRLPRRTPVAAAVVLACGVVAGVVLWPRGAAAPVPPPAASARTVAVTRTDLSTSVSLSGTLGYGTPRTLPGDVSGRVTWLPAQGATISRGHQLYRVDDRPTVLFYGSTPLYRRLDTLGMVGPDVRVVADNLRALGYDIGPQPAVGTLVTPVPPPPSPSSSASSSSSQGTGGEEKPPDGAAEATSPPAAPAGPAPQQVRSGDAVLTSALRAAIGRWQRAQMVPVTSVLDVGDIVVSTGPVRVDSLKTQTGNDATGDLMTVTGTRKVVSVELSADQFGSLRRGDIVTVMLPDGTSTPGHVETIGTSLSTSDGADESDSAPTRTVTVTLDRADAAAGVDAAQVHVRFVGTTKKNVLVVPVGALVALSGGGYAVQRPDGSFVPVTTGLFAQGEVEITGPVAAGQRVVTTS</sequence>
<keyword evidence="4" id="KW-1133">Transmembrane helix</keyword>
<dbReference type="STRING" id="310781.SAMN05216259_117114"/>
<feature type="transmembrane region" description="Helical" evidence="4">
    <location>
        <begin position="39"/>
        <end position="57"/>
    </location>
</feature>
<dbReference type="Gene3D" id="2.40.420.20">
    <property type="match status" value="1"/>
</dbReference>
<evidence type="ECO:0000256" key="4">
    <source>
        <dbReference type="SAM" id="Phobius"/>
    </source>
</evidence>
<accession>A0A1H0Q2Z2</accession>
<evidence type="ECO:0000313" key="6">
    <source>
        <dbReference type="Proteomes" id="UP000199341"/>
    </source>
</evidence>
<keyword evidence="4" id="KW-0812">Transmembrane</keyword>
<dbReference type="AlphaFoldDB" id="A0A1H0Q2Z2"/>
<feature type="region of interest" description="Disordered" evidence="3">
    <location>
        <begin position="175"/>
        <end position="230"/>
    </location>
</feature>
<evidence type="ECO:0000256" key="3">
    <source>
        <dbReference type="SAM" id="MobiDB-lite"/>
    </source>
</evidence>
<dbReference type="GO" id="GO:0030313">
    <property type="term" value="C:cell envelope"/>
    <property type="evidence" value="ECO:0007669"/>
    <property type="project" value="UniProtKB-SubCell"/>
</dbReference>
<evidence type="ECO:0000256" key="1">
    <source>
        <dbReference type="ARBA" id="ARBA00004196"/>
    </source>
</evidence>
<dbReference type="Proteomes" id="UP000199341">
    <property type="component" value="Unassembled WGS sequence"/>
</dbReference>
<comment type="subcellular location">
    <subcellularLocation>
        <location evidence="1">Cell envelope</location>
    </subcellularLocation>
</comment>